<reference evidence="1" key="1">
    <citation type="submission" date="2020-05" db="EMBL/GenBank/DDBJ databases">
        <authorList>
            <person name="Chiriac C."/>
            <person name="Salcher M."/>
            <person name="Ghai R."/>
            <person name="Kavagutti S V."/>
        </authorList>
    </citation>
    <scope>NUCLEOTIDE SEQUENCE</scope>
</reference>
<proteinExistence type="predicted"/>
<accession>A0A6J7XIN5</accession>
<protein>
    <submittedName>
        <fullName evidence="1">Uncharacterized protein</fullName>
    </submittedName>
</protein>
<sequence length="176" mass="20181">MSLENITSDARDELAALAQQLAENPATRKEFLRMTKKVKPDLPIPELDIEDYTNRVVTKSEERVQQLEAKWRERDAMDELQKRRQSLMKKGLIASEDEVSDVEKIMLEQGITNHETAAQYHAWMKQAAVPTSSGYNPQVIQQFDLKGYWKNPTTAARSEAMKALNDLRKPQRPIGL</sequence>
<dbReference type="EMBL" id="LR798411">
    <property type="protein sequence ID" value="CAB5230004.1"/>
    <property type="molecule type" value="Genomic_DNA"/>
</dbReference>
<evidence type="ECO:0000313" key="1">
    <source>
        <dbReference type="EMBL" id="CAB5230004.1"/>
    </source>
</evidence>
<gene>
    <name evidence="1" type="ORF">UFOVP1562_30</name>
</gene>
<name>A0A6J7XIN5_9CAUD</name>
<organism evidence="1">
    <name type="scientific">uncultured Caudovirales phage</name>
    <dbReference type="NCBI Taxonomy" id="2100421"/>
    <lineage>
        <taxon>Viruses</taxon>
        <taxon>Duplodnaviria</taxon>
        <taxon>Heunggongvirae</taxon>
        <taxon>Uroviricota</taxon>
        <taxon>Caudoviricetes</taxon>
        <taxon>Peduoviridae</taxon>
        <taxon>Maltschvirus</taxon>
        <taxon>Maltschvirus maltsch</taxon>
    </lineage>
</organism>